<dbReference type="OrthoDB" id="9809670at2"/>
<evidence type="ECO:0000313" key="19">
    <source>
        <dbReference type="EMBL" id="QEC76255.1"/>
    </source>
</evidence>
<dbReference type="PRINTS" id="PR00344">
    <property type="entry name" value="BCTRLSENSOR"/>
</dbReference>
<dbReference type="CDD" id="cd17546">
    <property type="entry name" value="REC_hyHK_CKI1_RcsC-like"/>
    <property type="match status" value="1"/>
</dbReference>
<accession>A0A5B8W009</accession>
<dbReference type="InterPro" id="IPR036097">
    <property type="entry name" value="HisK_dim/P_sf"/>
</dbReference>
<evidence type="ECO:0000256" key="16">
    <source>
        <dbReference type="SAM" id="Phobius"/>
    </source>
</evidence>
<dbReference type="InterPro" id="IPR011006">
    <property type="entry name" value="CheY-like_superfamily"/>
</dbReference>
<dbReference type="KEGG" id="mgk:FSB76_09965"/>
<dbReference type="FunFam" id="1.10.287.130:FF:000003">
    <property type="entry name" value="Histidine kinase"/>
    <property type="match status" value="1"/>
</dbReference>
<feature type="coiled-coil region" evidence="15">
    <location>
        <begin position="826"/>
        <end position="916"/>
    </location>
</feature>
<dbReference type="InterPro" id="IPR015943">
    <property type="entry name" value="WD40/YVTN_repeat-like_dom_sf"/>
</dbReference>
<evidence type="ECO:0000256" key="3">
    <source>
        <dbReference type="ARBA" id="ARBA00012438"/>
    </source>
</evidence>
<comment type="subcellular location">
    <subcellularLocation>
        <location evidence="2">Cell membrane</location>
        <topology evidence="2">Multi-pass membrane protein</topology>
    </subcellularLocation>
</comment>
<dbReference type="SUPFAM" id="SSF50998">
    <property type="entry name" value="Quinoprotein alcohol dehydrogenase-like"/>
    <property type="match status" value="1"/>
</dbReference>
<feature type="modified residue" description="4-aspartylphosphate" evidence="14">
    <location>
        <position position="1215"/>
    </location>
</feature>
<keyword evidence="9" id="KW-0418">Kinase</keyword>
<dbReference type="Gene3D" id="2.60.40.10">
    <property type="entry name" value="Immunoglobulins"/>
    <property type="match status" value="1"/>
</dbReference>
<feature type="domain" description="Response regulatory" evidence="18">
    <location>
        <begin position="1165"/>
        <end position="1278"/>
    </location>
</feature>
<keyword evidence="4" id="KW-1003">Cell membrane</keyword>
<dbReference type="FunFam" id="3.30.565.10:FF:000010">
    <property type="entry name" value="Sensor histidine kinase RcsC"/>
    <property type="match status" value="1"/>
</dbReference>
<dbReference type="CDD" id="cd16922">
    <property type="entry name" value="HATPase_EvgS-ArcB-TorS-like"/>
    <property type="match status" value="1"/>
</dbReference>
<dbReference type="GO" id="GO:0005886">
    <property type="term" value="C:plasma membrane"/>
    <property type="evidence" value="ECO:0007669"/>
    <property type="project" value="UniProtKB-SubCell"/>
</dbReference>
<dbReference type="PANTHER" id="PTHR45339:SF1">
    <property type="entry name" value="HYBRID SIGNAL TRANSDUCTION HISTIDINE KINASE J"/>
    <property type="match status" value="1"/>
</dbReference>
<dbReference type="CDD" id="cd00082">
    <property type="entry name" value="HisKA"/>
    <property type="match status" value="1"/>
</dbReference>
<keyword evidence="13 16" id="KW-0472">Membrane</keyword>
<dbReference type="Gene3D" id="2.130.10.10">
    <property type="entry name" value="YVTN repeat-like/Quinoprotein amine dehydrogenase"/>
    <property type="match status" value="4"/>
</dbReference>
<proteinExistence type="predicted"/>
<dbReference type="Pfam" id="PF07495">
    <property type="entry name" value="Y_Y_Y"/>
    <property type="match status" value="1"/>
</dbReference>
<dbReference type="SUPFAM" id="SSF47384">
    <property type="entry name" value="Homodimeric domain of signal transducing histidine kinase"/>
    <property type="match status" value="1"/>
</dbReference>
<evidence type="ECO:0000256" key="13">
    <source>
        <dbReference type="ARBA" id="ARBA00023136"/>
    </source>
</evidence>
<dbReference type="RefSeq" id="WP_147053432.1">
    <property type="nucleotide sequence ID" value="NZ_CP042437.1"/>
</dbReference>
<dbReference type="GO" id="GO:0005524">
    <property type="term" value="F:ATP binding"/>
    <property type="evidence" value="ECO:0007669"/>
    <property type="project" value="UniProtKB-KW"/>
</dbReference>
<comment type="catalytic activity">
    <reaction evidence="1">
        <text>ATP + protein L-histidine = ADP + protein N-phospho-L-histidine.</text>
        <dbReference type="EC" id="2.7.13.3"/>
    </reaction>
</comment>
<feature type="modified residue" description="4-aspartylphosphate" evidence="14">
    <location>
        <position position="1355"/>
    </location>
</feature>
<dbReference type="Pfam" id="PF00512">
    <property type="entry name" value="HisKA"/>
    <property type="match status" value="1"/>
</dbReference>
<keyword evidence="11 16" id="KW-1133">Transmembrane helix</keyword>
<evidence type="ECO:0000256" key="9">
    <source>
        <dbReference type="ARBA" id="ARBA00022777"/>
    </source>
</evidence>
<evidence type="ECO:0000256" key="12">
    <source>
        <dbReference type="ARBA" id="ARBA00023012"/>
    </source>
</evidence>
<dbReference type="PANTHER" id="PTHR45339">
    <property type="entry name" value="HYBRID SIGNAL TRANSDUCTION HISTIDINE KINASE J"/>
    <property type="match status" value="1"/>
</dbReference>
<dbReference type="InterPro" id="IPR036890">
    <property type="entry name" value="HATPase_C_sf"/>
</dbReference>
<dbReference type="Pfam" id="PF00072">
    <property type="entry name" value="Response_reg"/>
    <property type="match status" value="2"/>
</dbReference>
<evidence type="ECO:0000256" key="6">
    <source>
        <dbReference type="ARBA" id="ARBA00022679"/>
    </source>
</evidence>
<keyword evidence="10" id="KW-0067">ATP-binding</keyword>
<evidence type="ECO:0000256" key="7">
    <source>
        <dbReference type="ARBA" id="ARBA00022692"/>
    </source>
</evidence>
<evidence type="ECO:0000256" key="11">
    <source>
        <dbReference type="ARBA" id="ARBA00022989"/>
    </source>
</evidence>
<evidence type="ECO:0000256" key="2">
    <source>
        <dbReference type="ARBA" id="ARBA00004651"/>
    </source>
</evidence>
<keyword evidence="15" id="KW-0175">Coiled coil</keyword>
<evidence type="ECO:0000256" key="4">
    <source>
        <dbReference type="ARBA" id="ARBA00022475"/>
    </source>
</evidence>
<dbReference type="PROSITE" id="PS50110">
    <property type="entry name" value="RESPONSE_REGULATORY"/>
    <property type="match status" value="2"/>
</dbReference>
<dbReference type="EMBL" id="CP042437">
    <property type="protein sequence ID" value="QEC76255.1"/>
    <property type="molecule type" value="Genomic_DNA"/>
</dbReference>
<dbReference type="InterPro" id="IPR003661">
    <property type="entry name" value="HisK_dim/P_dom"/>
</dbReference>
<dbReference type="SMART" id="SM00448">
    <property type="entry name" value="REC"/>
    <property type="match status" value="2"/>
</dbReference>
<evidence type="ECO:0000259" key="17">
    <source>
        <dbReference type="PROSITE" id="PS50109"/>
    </source>
</evidence>
<dbReference type="Gene3D" id="1.10.287.130">
    <property type="match status" value="1"/>
</dbReference>
<dbReference type="InterPro" id="IPR011110">
    <property type="entry name" value="Reg_prop"/>
</dbReference>
<name>A0A5B8W009_9SPHI</name>
<keyword evidence="20" id="KW-1185">Reference proteome</keyword>
<dbReference type="InterPro" id="IPR005467">
    <property type="entry name" value="His_kinase_dom"/>
</dbReference>
<dbReference type="InterPro" id="IPR013783">
    <property type="entry name" value="Ig-like_fold"/>
</dbReference>
<dbReference type="GO" id="GO:0000155">
    <property type="term" value="F:phosphorelay sensor kinase activity"/>
    <property type="evidence" value="ECO:0007669"/>
    <property type="project" value="InterPro"/>
</dbReference>
<dbReference type="EC" id="2.7.13.3" evidence="3"/>
<dbReference type="InterPro" id="IPR001789">
    <property type="entry name" value="Sig_transdc_resp-reg_receiver"/>
</dbReference>
<dbReference type="SUPFAM" id="SSF101898">
    <property type="entry name" value="NHL repeat"/>
    <property type="match status" value="1"/>
</dbReference>
<dbReference type="CDD" id="cd00146">
    <property type="entry name" value="PKD"/>
    <property type="match status" value="1"/>
</dbReference>
<keyword evidence="12" id="KW-0902">Two-component regulatory system</keyword>
<organism evidence="19 20">
    <name type="scientific">Mucilaginibacter ginsenosidivorax</name>
    <dbReference type="NCBI Taxonomy" id="862126"/>
    <lineage>
        <taxon>Bacteria</taxon>
        <taxon>Pseudomonadati</taxon>
        <taxon>Bacteroidota</taxon>
        <taxon>Sphingobacteriia</taxon>
        <taxon>Sphingobacteriales</taxon>
        <taxon>Sphingobacteriaceae</taxon>
        <taxon>Mucilaginibacter</taxon>
    </lineage>
</organism>
<dbReference type="InterPro" id="IPR004358">
    <property type="entry name" value="Sig_transdc_His_kin-like_C"/>
</dbReference>
<feature type="transmembrane region" description="Helical" evidence="16">
    <location>
        <begin position="20"/>
        <end position="37"/>
    </location>
</feature>
<dbReference type="SMART" id="SM00388">
    <property type="entry name" value="HisKA"/>
    <property type="match status" value="1"/>
</dbReference>
<evidence type="ECO:0000256" key="5">
    <source>
        <dbReference type="ARBA" id="ARBA00022553"/>
    </source>
</evidence>
<keyword evidence="5 14" id="KW-0597">Phosphoprotein</keyword>
<gene>
    <name evidence="19" type="ORF">FSB76_09965</name>
</gene>
<keyword evidence="6" id="KW-0808">Transferase</keyword>
<dbReference type="SUPFAM" id="SSF55874">
    <property type="entry name" value="ATPase domain of HSP90 chaperone/DNA topoisomerase II/histidine kinase"/>
    <property type="match status" value="1"/>
</dbReference>
<evidence type="ECO:0000256" key="10">
    <source>
        <dbReference type="ARBA" id="ARBA00022840"/>
    </source>
</evidence>
<dbReference type="PROSITE" id="PS50109">
    <property type="entry name" value="HIS_KIN"/>
    <property type="match status" value="1"/>
</dbReference>
<evidence type="ECO:0000256" key="8">
    <source>
        <dbReference type="ARBA" id="ARBA00022741"/>
    </source>
</evidence>
<dbReference type="FunFam" id="2.60.40.10:FF:000791">
    <property type="entry name" value="Two-component system sensor histidine kinase/response regulator"/>
    <property type="match status" value="1"/>
</dbReference>
<evidence type="ECO:0000256" key="14">
    <source>
        <dbReference type="PROSITE-ProRule" id="PRU00169"/>
    </source>
</evidence>
<dbReference type="Gene3D" id="3.40.50.2300">
    <property type="match status" value="2"/>
</dbReference>
<evidence type="ECO:0000259" key="18">
    <source>
        <dbReference type="PROSITE" id="PS50110"/>
    </source>
</evidence>
<dbReference type="SMART" id="SM00387">
    <property type="entry name" value="HATPase_c"/>
    <property type="match status" value="1"/>
</dbReference>
<sequence>MTKPLTTAYSYRIKFIVQRFIFSLLFWQPIISIAQISDVKFRHISNEQGLSNSTITCIFQDSRGFMWFGTRDGLNRYDGIKAIIYKNDPKNKASISDNFINCIFEDADHKLWIGTTYSLNKFDPVNNTFSRFDIGKIPGGVTTICGHDKDHIWVGTLCNGVSLVNIKTNQLKHFSSNAKQVSSLSCDSVNCIYRDKQNRLWVGTQNGLNIFDAQTSTFKPYAINGLNAHNKIVSIAADHKNNLWLGINGGGVGVYNLIDKTFKLLKHNDADAGSLSGDLVLDVLGDKKGNIWVGTVNEGMNLYNPKDNSFFKYRPRLDNVGSLSNLTVSAIYEDAEGDMWVGTHRGGVNLYTPESDKFRLLRQGIDPNGLSYNDVKAFFEDSKGNLWVGTDGGGLNLFNRTKNTFKHYKNVPGNSSSISADAIQAIAEDGAGALWVGTWGGGLNLMNFNTGTFTRFKANPADPNALSSDFLQRMLLDSKGNFWVATYGGGINLLDAKTHKFKRVTKDPDGITSFSGKNVVSIGEDHEGNVWFGTDDGGLNRYNLTTRRFSHYFDHEKKQTDSRVIFTDSRGQVWVGMAGLYLFDKAKNTFKLYSHDSGLDINFIKGITEGNRHNLWISTSDGMVKLNPRTGKSKQFNTYDGLQAMEFEANSYLKTRDGEMYFGGIRGFNRFYPDEIRINSFIPPVHITDFQVFNKTIIPGDKDSLLKRDIDFTDKIVLDHNQSAIAFSFVALNYIVNRNNQYDYKLDGLDTEWQHAGIERRASYTNLDPGTYTFHVKASNNDGVWNNKGASITIIVTPPFWVTWWFRLLVIVIIVATVYSAYAYRVNTIQRQKAELEKQVKERTREIVQKNELLQSQSNELQEANEQLQAQAEELTSQSEELLSQAEHLHELNEELKNQQEQEHLARQEAEKANQAKSIFLATMSHEIRTPMNGVIGMASLLAETKLDYEQREYADTIISSGESLLSVINDILDFSKIESGKMDLEQEEFDLRQNIEEVMDLFARKAAEQKIDLVYQLDEDVPIHIIGDSLRLRQILINLVSNALKFTTKGEVFIKGSLKQKLDNDGVEIAFDIRDSGIGIPEEKLSKLFKAFSQVDSSTTRKYGGTGLGLAICERLAHLMGGEIGAASTYGQGSVFSFSIKTTRSKNPVKRSLICDLSSLKDLRVLIVDDNQTNLTILKTQLQHWKLDPVAALSPFDALKLMETDNSFKLVITDMEMPLMDGVGFAREVKAKHDAMPIVMLSSIGDETRTKFPGLFSSILVKPVKLNNLCQAIEKAFDKQGSAQVETISRNVLSTDFAAEHPMNILVAEDNMINQKLIERVLNKLGYKQIDMVENGLEVLAKLKQKTYDIILMDIQMPEMDGLETTAGIRQLDMKQPYIAAMTANAMPEDREICIQAGMDDYLSKPMKLEDLVDILKKIG</sequence>
<dbReference type="Gene3D" id="3.30.565.10">
    <property type="entry name" value="Histidine kinase-like ATPase, C-terminal domain"/>
    <property type="match status" value="1"/>
</dbReference>
<dbReference type="InterPro" id="IPR003594">
    <property type="entry name" value="HATPase_dom"/>
</dbReference>
<dbReference type="Pfam" id="PF02518">
    <property type="entry name" value="HATPase_c"/>
    <property type="match status" value="1"/>
</dbReference>
<feature type="transmembrane region" description="Helical" evidence="16">
    <location>
        <begin position="804"/>
        <end position="824"/>
    </location>
</feature>
<reference evidence="19 20" key="1">
    <citation type="journal article" date="2013" name="J. Microbiol.">
        <title>Mucilaginibacter ginsenosidivorax sp. nov., with ginsenoside converting activity isolated from sediment.</title>
        <authorList>
            <person name="Kim J.K."/>
            <person name="Choi T.E."/>
            <person name="Liu Q.M."/>
            <person name="Park H.Y."/>
            <person name="Yi T.H."/>
            <person name="Yoon M.H."/>
            <person name="Kim S.C."/>
            <person name="Im W.T."/>
        </authorList>
    </citation>
    <scope>NUCLEOTIDE SEQUENCE [LARGE SCALE GENOMIC DNA]</scope>
    <source>
        <strain evidence="19 20">KHI28</strain>
    </source>
</reference>
<feature type="domain" description="Response regulatory" evidence="18">
    <location>
        <begin position="1305"/>
        <end position="1421"/>
    </location>
</feature>
<keyword evidence="7 16" id="KW-0812">Transmembrane</keyword>
<dbReference type="InterPro" id="IPR011047">
    <property type="entry name" value="Quinoprotein_ADH-like_sf"/>
</dbReference>
<dbReference type="SUPFAM" id="SSF52172">
    <property type="entry name" value="CheY-like"/>
    <property type="match status" value="2"/>
</dbReference>
<dbReference type="InterPro" id="IPR011123">
    <property type="entry name" value="Y_Y_Y"/>
</dbReference>
<dbReference type="Pfam" id="PF07494">
    <property type="entry name" value="Reg_prop"/>
    <property type="match status" value="7"/>
</dbReference>
<evidence type="ECO:0000256" key="15">
    <source>
        <dbReference type="SAM" id="Coils"/>
    </source>
</evidence>
<feature type="domain" description="Histidine kinase" evidence="17">
    <location>
        <begin position="923"/>
        <end position="1145"/>
    </location>
</feature>
<protein>
    <recommendedName>
        <fullName evidence="3">histidine kinase</fullName>
        <ecNumber evidence="3">2.7.13.3</ecNumber>
    </recommendedName>
</protein>
<evidence type="ECO:0000256" key="1">
    <source>
        <dbReference type="ARBA" id="ARBA00000085"/>
    </source>
</evidence>
<dbReference type="Proteomes" id="UP000321362">
    <property type="component" value="Chromosome"/>
</dbReference>
<evidence type="ECO:0000313" key="20">
    <source>
        <dbReference type="Proteomes" id="UP000321362"/>
    </source>
</evidence>
<keyword evidence="8" id="KW-0547">Nucleotide-binding</keyword>